<accession>A0ABX8GEY2</accession>
<dbReference type="Proteomes" id="UP000679498">
    <property type="component" value="Plasmid p3"/>
</dbReference>
<geneLocation type="plasmid" evidence="2 3">
    <name>p3</name>
</geneLocation>
<sequence>MTEMLSGIGSEITGTITDVLPIVGPIVGAIAAIFFGFKFFKKLTGARTS</sequence>
<reference evidence="2 3" key="1">
    <citation type="submission" date="2021-05" db="EMBL/GenBank/DDBJ databases">
        <title>Biocontrol using Exiguobacterium acetylicum SI17 against litchi downy blight caused by Peronophythora litchii.</title>
        <authorList>
            <person name="Zheng L."/>
        </authorList>
    </citation>
    <scope>NUCLEOTIDE SEQUENCE [LARGE SCALE GENOMIC DNA]</scope>
    <source>
        <strain evidence="2 3">SI17</strain>
        <plasmid evidence="2 3">p3</plasmid>
    </source>
</reference>
<evidence type="ECO:0000256" key="1">
    <source>
        <dbReference type="SAM" id="Phobius"/>
    </source>
</evidence>
<keyword evidence="3" id="KW-1185">Reference proteome</keyword>
<dbReference type="EMBL" id="CP075900">
    <property type="protein sequence ID" value="QWB31949.1"/>
    <property type="molecule type" value="Genomic_DNA"/>
</dbReference>
<feature type="transmembrane region" description="Helical" evidence="1">
    <location>
        <begin position="20"/>
        <end position="40"/>
    </location>
</feature>
<evidence type="ECO:0000313" key="2">
    <source>
        <dbReference type="EMBL" id="QWB31949.1"/>
    </source>
</evidence>
<name>A0ABX8GEY2_EXIAC</name>
<keyword evidence="1" id="KW-1133">Transmembrane helix</keyword>
<proteinExistence type="predicted"/>
<dbReference type="GeneID" id="88813460"/>
<organism evidence="2 3">
    <name type="scientific">Exiguobacterium acetylicum</name>
    <name type="common">Brevibacterium acetylicum</name>
    <dbReference type="NCBI Taxonomy" id="41170"/>
    <lineage>
        <taxon>Bacteria</taxon>
        <taxon>Bacillati</taxon>
        <taxon>Bacillota</taxon>
        <taxon>Bacilli</taxon>
        <taxon>Bacillales</taxon>
        <taxon>Bacillales Family XII. Incertae Sedis</taxon>
        <taxon>Exiguobacterium</taxon>
    </lineage>
</organism>
<keyword evidence="2" id="KW-0614">Plasmid</keyword>
<keyword evidence="1" id="KW-0472">Membrane</keyword>
<gene>
    <name evidence="2" type="ORF">KKI46_17290</name>
</gene>
<dbReference type="RefSeq" id="WP_214814085.1">
    <property type="nucleotide sequence ID" value="NZ_CP075900.1"/>
</dbReference>
<protein>
    <submittedName>
        <fullName evidence="2">Uncharacterized protein</fullName>
    </submittedName>
</protein>
<keyword evidence="1" id="KW-0812">Transmembrane</keyword>
<evidence type="ECO:0000313" key="3">
    <source>
        <dbReference type="Proteomes" id="UP000679498"/>
    </source>
</evidence>